<organism evidence="1 2">
    <name type="scientific">Pluteus cervinus</name>
    <dbReference type="NCBI Taxonomy" id="181527"/>
    <lineage>
        <taxon>Eukaryota</taxon>
        <taxon>Fungi</taxon>
        <taxon>Dikarya</taxon>
        <taxon>Basidiomycota</taxon>
        <taxon>Agaricomycotina</taxon>
        <taxon>Agaricomycetes</taxon>
        <taxon>Agaricomycetidae</taxon>
        <taxon>Agaricales</taxon>
        <taxon>Pluteineae</taxon>
        <taxon>Pluteaceae</taxon>
        <taxon>Pluteus</taxon>
    </lineage>
</organism>
<dbReference type="EMBL" id="ML208332">
    <property type="protein sequence ID" value="TFK69342.1"/>
    <property type="molecule type" value="Genomic_DNA"/>
</dbReference>
<keyword evidence="2" id="KW-1185">Reference proteome</keyword>
<gene>
    <name evidence="1" type="ORF">BDN72DRAFT_768060</name>
</gene>
<evidence type="ECO:0000313" key="1">
    <source>
        <dbReference type="EMBL" id="TFK69342.1"/>
    </source>
</evidence>
<dbReference type="Proteomes" id="UP000308600">
    <property type="component" value="Unassembled WGS sequence"/>
</dbReference>
<reference evidence="1 2" key="1">
    <citation type="journal article" date="2019" name="Nat. Ecol. Evol.">
        <title>Megaphylogeny resolves global patterns of mushroom evolution.</title>
        <authorList>
            <person name="Varga T."/>
            <person name="Krizsan K."/>
            <person name="Foldi C."/>
            <person name="Dima B."/>
            <person name="Sanchez-Garcia M."/>
            <person name="Sanchez-Ramirez S."/>
            <person name="Szollosi G.J."/>
            <person name="Szarkandi J.G."/>
            <person name="Papp V."/>
            <person name="Albert L."/>
            <person name="Andreopoulos W."/>
            <person name="Angelini C."/>
            <person name="Antonin V."/>
            <person name="Barry K.W."/>
            <person name="Bougher N.L."/>
            <person name="Buchanan P."/>
            <person name="Buyck B."/>
            <person name="Bense V."/>
            <person name="Catcheside P."/>
            <person name="Chovatia M."/>
            <person name="Cooper J."/>
            <person name="Damon W."/>
            <person name="Desjardin D."/>
            <person name="Finy P."/>
            <person name="Geml J."/>
            <person name="Haridas S."/>
            <person name="Hughes K."/>
            <person name="Justo A."/>
            <person name="Karasinski D."/>
            <person name="Kautmanova I."/>
            <person name="Kiss B."/>
            <person name="Kocsube S."/>
            <person name="Kotiranta H."/>
            <person name="LaButti K.M."/>
            <person name="Lechner B.E."/>
            <person name="Liimatainen K."/>
            <person name="Lipzen A."/>
            <person name="Lukacs Z."/>
            <person name="Mihaltcheva S."/>
            <person name="Morgado L.N."/>
            <person name="Niskanen T."/>
            <person name="Noordeloos M.E."/>
            <person name="Ohm R.A."/>
            <person name="Ortiz-Santana B."/>
            <person name="Ovrebo C."/>
            <person name="Racz N."/>
            <person name="Riley R."/>
            <person name="Savchenko A."/>
            <person name="Shiryaev A."/>
            <person name="Soop K."/>
            <person name="Spirin V."/>
            <person name="Szebenyi C."/>
            <person name="Tomsovsky M."/>
            <person name="Tulloss R.E."/>
            <person name="Uehling J."/>
            <person name="Grigoriev I.V."/>
            <person name="Vagvolgyi C."/>
            <person name="Papp T."/>
            <person name="Martin F.M."/>
            <person name="Miettinen O."/>
            <person name="Hibbett D.S."/>
            <person name="Nagy L.G."/>
        </authorList>
    </citation>
    <scope>NUCLEOTIDE SEQUENCE [LARGE SCALE GENOMIC DNA]</scope>
    <source>
        <strain evidence="1 2">NL-1719</strain>
    </source>
</reference>
<name>A0ACD3AVG8_9AGAR</name>
<evidence type="ECO:0000313" key="2">
    <source>
        <dbReference type="Proteomes" id="UP000308600"/>
    </source>
</evidence>
<protein>
    <submittedName>
        <fullName evidence="1">NAD(P)-binding protein</fullName>
    </submittedName>
</protein>
<accession>A0ACD3AVG8</accession>
<proteinExistence type="predicted"/>
<sequence>MSNSLVWLITGTSTGIGRLLTESALKRGDRVIATARGRSISQIADLKEKGAATLELDVTAPQEKLDEIAKEAAAIYGQIDVIVNNAGYILVGAVEENTAEETLQQFNTNVFGALNVTRAFLPYLRQRKSGYVIFIGSVGGWRGVPNAGLYAATKYTLRGITASLDLELSPLGIRATCVDLGYFRTPFLSSDHRAPQISRIPDYQEMTDKANASLAAYNGRQPGDPQKGVNVILDVIRGEGVAVGKPFPSSLQLGSDCYRIVKEEQEKTLTSLELWKDVSISTDFPEGT</sequence>